<comment type="caution">
    <text evidence="1">The sequence shown here is derived from an EMBL/GenBank/DDBJ whole genome shotgun (WGS) entry which is preliminary data.</text>
</comment>
<keyword evidence="2" id="KW-1185">Reference proteome</keyword>
<protein>
    <submittedName>
        <fullName evidence="1">Uncharacterized protein</fullName>
    </submittedName>
</protein>
<organism evidence="1 2">
    <name type="scientific">Taxus chinensis</name>
    <name type="common">Chinese yew</name>
    <name type="synonym">Taxus wallichiana var. chinensis</name>
    <dbReference type="NCBI Taxonomy" id="29808"/>
    <lineage>
        <taxon>Eukaryota</taxon>
        <taxon>Viridiplantae</taxon>
        <taxon>Streptophyta</taxon>
        <taxon>Embryophyta</taxon>
        <taxon>Tracheophyta</taxon>
        <taxon>Spermatophyta</taxon>
        <taxon>Pinopsida</taxon>
        <taxon>Pinidae</taxon>
        <taxon>Conifers II</taxon>
        <taxon>Cupressales</taxon>
        <taxon>Taxaceae</taxon>
        <taxon>Taxus</taxon>
    </lineage>
</organism>
<evidence type="ECO:0000313" key="2">
    <source>
        <dbReference type="Proteomes" id="UP000824469"/>
    </source>
</evidence>
<feature type="non-terminal residue" evidence="1">
    <location>
        <position position="185"/>
    </location>
</feature>
<evidence type="ECO:0000313" key="1">
    <source>
        <dbReference type="EMBL" id="KAH9319716.1"/>
    </source>
</evidence>
<sequence>MEKILEVLVLKRHNFKVWELSVNIAPKTIGLRDLNSWIVKELVELRNKYEDIVRHEKHYVDAHTPTEFGVVDSCTSTRDLLINVIDEHACVDANDVDHIDVGYHVYNGLVAQCFCIGWLHSVVACIVMLCRLELLGVVRSLLVQSCCAESLHSDGVQDGYTVLLQREAKRREGESPRSCIGPVVV</sequence>
<accession>A0AA38LDE3</accession>
<dbReference type="AlphaFoldDB" id="A0AA38LDE3"/>
<name>A0AA38LDE3_TAXCH</name>
<gene>
    <name evidence="1" type="ORF">KI387_021485</name>
</gene>
<dbReference type="EMBL" id="JAHRHJ020000004">
    <property type="protein sequence ID" value="KAH9319716.1"/>
    <property type="molecule type" value="Genomic_DNA"/>
</dbReference>
<dbReference type="Proteomes" id="UP000824469">
    <property type="component" value="Unassembled WGS sequence"/>
</dbReference>
<proteinExistence type="predicted"/>
<reference evidence="1 2" key="1">
    <citation type="journal article" date="2021" name="Nat. Plants">
        <title>The Taxus genome provides insights into paclitaxel biosynthesis.</title>
        <authorList>
            <person name="Xiong X."/>
            <person name="Gou J."/>
            <person name="Liao Q."/>
            <person name="Li Y."/>
            <person name="Zhou Q."/>
            <person name="Bi G."/>
            <person name="Li C."/>
            <person name="Du R."/>
            <person name="Wang X."/>
            <person name="Sun T."/>
            <person name="Guo L."/>
            <person name="Liang H."/>
            <person name="Lu P."/>
            <person name="Wu Y."/>
            <person name="Zhang Z."/>
            <person name="Ro D.K."/>
            <person name="Shang Y."/>
            <person name="Huang S."/>
            <person name="Yan J."/>
        </authorList>
    </citation>
    <scope>NUCLEOTIDE SEQUENCE [LARGE SCALE GENOMIC DNA]</scope>
    <source>
        <strain evidence="1">Ta-2019</strain>
    </source>
</reference>